<evidence type="ECO:0000313" key="3">
    <source>
        <dbReference type="EMBL" id="GAV77121.1"/>
    </source>
</evidence>
<evidence type="ECO:0000256" key="2">
    <source>
        <dbReference type="PROSITE-ProRule" id="PRU00708"/>
    </source>
</evidence>
<dbReference type="PANTHER" id="PTHR46862:SF2">
    <property type="entry name" value="OS02G0611400 PROTEIN"/>
    <property type="match status" value="1"/>
</dbReference>
<organism evidence="3 4">
    <name type="scientific">Cephalotus follicularis</name>
    <name type="common">Albany pitcher plant</name>
    <dbReference type="NCBI Taxonomy" id="3775"/>
    <lineage>
        <taxon>Eukaryota</taxon>
        <taxon>Viridiplantae</taxon>
        <taxon>Streptophyta</taxon>
        <taxon>Embryophyta</taxon>
        <taxon>Tracheophyta</taxon>
        <taxon>Spermatophyta</taxon>
        <taxon>Magnoliopsida</taxon>
        <taxon>eudicotyledons</taxon>
        <taxon>Gunneridae</taxon>
        <taxon>Pentapetalae</taxon>
        <taxon>rosids</taxon>
        <taxon>fabids</taxon>
        <taxon>Oxalidales</taxon>
        <taxon>Cephalotaceae</taxon>
        <taxon>Cephalotus</taxon>
    </lineage>
</organism>
<dbReference type="OrthoDB" id="185373at2759"/>
<protein>
    <submittedName>
        <fullName evidence="3">PPR domain-containing protein/PPR_3 domain-containing protein</fullName>
    </submittedName>
</protein>
<feature type="repeat" description="PPR" evidence="2">
    <location>
        <begin position="452"/>
        <end position="486"/>
    </location>
</feature>
<dbReference type="InterPro" id="IPR002885">
    <property type="entry name" value="PPR_rpt"/>
</dbReference>
<evidence type="ECO:0000313" key="4">
    <source>
        <dbReference type="Proteomes" id="UP000187406"/>
    </source>
</evidence>
<dbReference type="PROSITE" id="PS51375">
    <property type="entry name" value="PPR"/>
    <property type="match status" value="5"/>
</dbReference>
<name>A0A1Q3CAL6_CEPFO</name>
<evidence type="ECO:0000256" key="1">
    <source>
        <dbReference type="ARBA" id="ARBA00022737"/>
    </source>
</evidence>
<sequence>MILMHLICRKAINNLSRFEGRLLSPYSNNHRHLLTTTASVSPSLDSYYDSSTFHQNPKSNFSFNRYIHSTLQTKLCDSNIEPKHDSDDSDVEDGTMNEFLSRFVWIMRRKLREVYTECNEEMIEGMLLFIARKVVDEIKSSGLEGIHSGAVATPSQAFSEDLWNTVWEVSHSVLEDMEKARKKEKMKGFLQCEEVKEMCRFAGEIGICGDLLREIRFKWAKEKMEECEFYEGLEHLREEAEAREKEEVEAAKVEEGVVVPEEISKPGNSLPKRHGKMRYKIYGLDLSDPKWTQVNDRIHEAGEIIWDQEPKPISGKCKLVMEKIISLKEEEDPSLLLAEWVELLQPSRIDWINLLNKLEELNTRIYFKVAELVLNEMSYQTNISDYSKLIEAHAKENRSEDVERILKKMSENGILPDILTATTLVHMYSRAGNLDRAKEAFEILRSHGFQPDTKVYYSMIMAYVDAGQPKLGESLMREMEARDMKPSEDIYMALLRAFAQRGDVSGASRISTTMQFAGFQPSLEFCKLLVEAYGRAGDPDQARSNFDYMTKVGHKPDDSCTAIMIAAYEKKNLLDSALTFLLEREKDGFEPGPATYTVLVDWLGKLLLVDEAEQLLGKIAEQGETPSFKVHVSLCDMYLRAGMEKKALQSLGVLEARADQLGPDDFQRIIEGLLHKGFLQDARRIHRVMEAHGFAASEKLKGDLMASQYFKQGLTMQQSASLSEVLLKPFDNQ</sequence>
<accession>A0A1Q3CAL6</accession>
<keyword evidence="4" id="KW-1185">Reference proteome</keyword>
<feature type="repeat" description="PPR" evidence="2">
    <location>
        <begin position="522"/>
        <end position="556"/>
    </location>
</feature>
<dbReference type="Pfam" id="PF01535">
    <property type="entry name" value="PPR"/>
    <property type="match status" value="1"/>
</dbReference>
<dbReference type="Gene3D" id="1.25.40.10">
    <property type="entry name" value="Tetratricopeptide repeat domain"/>
    <property type="match status" value="2"/>
</dbReference>
<keyword evidence="1" id="KW-0677">Repeat</keyword>
<dbReference type="NCBIfam" id="TIGR00756">
    <property type="entry name" value="PPR"/>
    <property type="match status" value="3"/>
</dbReference>
<dbReference type="EMBL" id="BDDD01001573">
    <property type="protein sequence ID" value="GAV77121.1"/>
    <property type="molecule type" value="Genomic_DNA"/>
</dbReference>
<dbReference type="STRING" id="3775.A0A1Q3CAL6"/>
<comment type="caution">
    <text evidence="3">The sequence shown here is derived from an EMBL/GenBank/DDBJ whole genome shotgun (WGS) entry which is preliminary data.</text>
</comment>
<proteinExistence type="predicted"/>
<dbReference type="PANTHER" id="PTHR46862">
    <property type="entry name" value="OS07G0661900 PROTEIN"/>
    <property type="match status" value="1"/>
</dbReference>
<reference evidence="4" key="1">
    <citation type="submission" date="2016-04" db="EMBL/GenBank/DDBJ databases">
        <title>Cephalotus genome sequencing.</title>
        <authorList>
            <person name="Fukushima K."/>
            <person name="Hasebe M."/>
            <person name="Fang X."/>
        </authorList>
    </citation>
    <scope>NUCLEOTIDE SEQUENCE [LARGE SCALE GENOMIC DNA]</scope>
    <source>
        <strain evidence="4">cv. St1</strain>
    </source>
</reference>
<dbReference type="AlphaFoldDB" id="A0A1Q3CAL6"/>
<feature type="repeat" description="PPR" evidence="2">
    <location>
        <begin position="487"/>
        <end position="521"/>
    </location>
</feature>
<feature type="repeat" description="PPR" evidence="2">
    <location>
        <begin position="382"/>
        <end position="416"/>
    </location>
</feature>
<dbReference type="InterPro" id="IPR011990">
    <property type="entry name" value="TPR-like_helical_dom_sf"/>
</dbReference>
<dbReference type="Pfam" id="PF13812">
    <property type="entry name" value="PPR_3"/>
    <property type="match status" value="2"/>
</dbReference>
<gene>
    <name evidence="3" type="ORF">CFOL_v3_20593</name>
</gene>
<feature type="repeat" description="PPR" evidence="2">
    <location>
        <begin position="417"/>
        <end position="451"/>
    </location>
</feature>
<dbReference type="InParanoid" id="A0A1Q3CAL6"/>
<dbReference type="Proteomes" id="UP000187406">
    <property type="component" value="Unassembled WGS sequence"/>
</dbReference>